<feature type="signal peptide" evidence="1">
    <location>
        <begin position="1"/>
        <end position="25"/>
    </location>
</feature>
<protein>
    <submittedName>
        <fullName evidence="3">Choice-of-anchor J domain-containing protein</fullName>
    </submittedName>
</protein>
<evidence type="ECO:0000256" key="1">
    <source>
        <dbReference type="SAM" id="SignalP"/>
    </source>
</evidence>
<dbReference type="NCBIfam" id="NF038128">
    <property type="entry name" value="choice_anch_J"/>
    <property type="match status" value="1"/>
</dbReference>
<comment type="caution">
    <text evidence="3">The sequence shown here is derived from an EMBL/GenBank/DDBJ whole genome shotgun (WGS) entry which is preliminary data.</text>
</comment>
<organism evidence="3 4">
    <name type="scientific">Telluria mixta</name>
    <dbReference type="NCBI Taxonomy" id="34071"/>
    <lineage>
        <taxon>Bacteria</taxon>
        <taxon>Pseudomonadati</taxon>
        <taxon>Pseudomonadota</taxon>
        <taxon>Betaproteobacteria</taxon>
        <taxon>Burkholderiales</taxon>
        <taxon>Oxalobacteraceae</taxon>
        <taxon>Telluria group</taxon>
        <taxon>Telluria</taxon>
    </lineage>
</organism>
<name>A0ABT2C822_9BURK</name>
<dbReference type="Pfam" id="PF07675">
    <property type="entry name" value="Cleaved_Adhesin"/>
    <property type="match status" value="1"/>
</dbReference>
<dbReference type="Proteomes" id="UP001165263">
    <property type="component" value="Unassembled WGS sequence"/>
</dbReference>
<accession>A0ABT2C822</accession>
<dbReference type="NCBIfam" id="TIGR02595">
    <property type="entry name" value="PEP_CTERM"/>
    <property type="match status" value="1"/>
</dbReference>
<evidence type="ECO:0000259" key="2">
    <source>
        <dbReference type="Pfam" id="PF07675"/>
    </source>
</evidence>
<dbReference type="SUPFAM" id="SSF49899">
    <property type="entry name" value="Concanavalin A-like lectins/glucanases"/>
    <property type="match status" value="1"/>
</dbReference>
<dbReference type="InterPro" id="IPR011628">
    <property type="entry name" value="Cleaved_adhesin"/>
</dbReference>
<feature type="domain" description="Cleaved adhesin" evidence="2">
    <location>
        <begin position="30"/>
        <end position="191"/>
    </location>
</feature>
<dbReference type="InterPro" id="IPR013424">
    <property type="entry name" value="Ice-binding_C"/>
</dbReference>
<reference evidence="3" key="1">
    <citation type="submission" date="2022-08" db="EMBL/GenBank/DDBJ databases">
        <title>Reclassification of Massilia species as members of the genera Telluria, Duganella, Pseudoduganella, Mokoshia gen. nov. and Zemynaea gen. nov. using orthogonal and non-orthogonal genome-based approaches.</title>
        <authorList>
            <person name="Bowman J.P."/>
        </authorList>
    </citation>
    <scope>NUCLEOTIDE SEQUENCE</scope>
    <source>
        <strain evidence="3">LMG 11547</strain>
    </source>
</reference>
<evidence type="ECO:0000313" key="3">
    <source>
        <dbReference type="EMBL" id="MCS0633551.1"/>
    </source>
</evidence>
<keyword evidence="1" id="KW-0732">Signal</keyword>
<dbReference type="Gene3D" id="2.60.120.200">
    <property type="match status" value="1"/>
</dbReference>
<dbReference type="InterPro" id="IPR013320">
    <property type="entry name" value="ConA-like_dom_sf"/>
</dbReference>
<evidence type="ECO:0000313" key="4">
    <source>
        <dbReference type="Proteomes" id="UP001165263"/>
    </source>
</evidence>
<keyword evidence="4" id="KW-1185">Reference proteome</keyword>
<sequence length="220" mass="23009">MKPVKTLLATAALSLAAVGATTARAAGVEVLNEGFDDVAGLAGWAQVNRSVPAGDAWFQGNPALFPAQSGAPGAYAAVNFLSAANGSGSVDNWLITPVLDLSGTTVLNFYTRHDTQPGFNDLLEVRYAAGTGTDMADFTTLLTTVGGTAGYPTDWQQFTATVTNSGNGRFAFRYLGPADTLNYVGLDTVSVVTAVPEPAHWMMLALGLGMITLLRRRPHL</sequence>
<feature type="chain" id="PRO_5045995981" evidence="1">
    <location>
        <begin position="26"/>
        <end position="220"/>
    </location>
</feature>
<gene>
    <name evidence="3" type="ORF">NX786_29850</name>
</gene>
<proteinExistence type="predicted"/>
<dbReference type="EMBL" id="JANUHC010000015">
    <property type="protein sequence ID" value="MCS0633551.1"/>
    <property type="molecule type" value="Genomic_DNA"/>
</dbReference>
<dbReference type="RefSeq" id="WP_259452512.1">
    <property type="nucleotide sequence ID" value="NZ_CP119520.1"/>
</dbReference>